<accession>T1GW93</accession>
<organism evidence="1 2">
    <name type="scientific">Megaselia scalaris</name>
    <name type="common">Humpbacked fly</name>
    <name type="synonym">Phora scalaris</name>
    <dbReference type="NCBI Taxonomy" id="36166"/>
    <lineage>
        <taxon>Eukaryota</taxon>
        <taxon>Metazoa</taxon>
        <taxon>Ecdysozoa</taxon>
        <taxon>Arthropoda</taxon>
        <taxon>Hexapoda</taxon>
        <taxon>Insecta</taxon>
        <taxon>Pterygota</taxon>
        <taxon>Neoptera</taxon>
        <taxon>Endopterygota</taxon>
        <taxon>Diptera</taxon>
        <taxon>Brachycera</taxon>
        <taxon>Muscomorpha</taxon>
        <taxon>Platypezoidea</taxon>
        <taxon>Phoridae</taxon>
        <taxon>Megaseliini</taxon>
        <taxon>Megaselia</taxon>
    </lineage>
</organism>
<sequence length="76" mass="8508">MEDSMTQNIKNLATGTCLGKGIYKPNKIHLQSSVMIFLTGKVFLAGTFVYDATYYTWTSKGGWSVAEFSHIVKQPR</sequence>
<dbReference type="HOGENOM" id="CLU_2657314_0_0_1"/>
<proteinExistence type="predicted"/>
<reference evidence="1" key="2">
    <citation type="submission" date="2015-06" db="UniProtKB">
        <authorList>
            <consortium name="EnsemblMetazoa"/>
        </authorList>
    </citation>
    <scope>IDENTIFICATION</scope>
</reference>
<reference evidence="2" key="1">
    <citation type="submission" date="2013-02" db="EMBL/GenBank/DDBJ databases">
        <authorList>
            <person name="Hughes D."/>
        </authorList>
    </citation>
    <scope>NUCLEOTIDE SEQUENCE</scope>
    <source>
        <strain>Durham</strain>
        <strain evidence="2">NC isolate 2 -- Noor lab</strain>
    </source>
</reference>
<dbReference type="AlphaFoldDB" id="T1GW93"/>
<keyword evidence="2" id="KW-1185">Reference proteome</keyword>
<dbReference type="EMBL" id="CAQQ02149883">
    <property type="status" value="NOT_ANNOTATED_CDS"/>
    <property type="molecule type" value="Genomic_DNA"/>
</dbReference>
<protein>
    <submittedName>
        <fullName evidence="1">Uncharacterized protein</fullName>
    </submittedName>
</protein>
<dbReference type="Proteomes" id="UP000015102">
    <property type="component" value="Unassembled WGS sequence"/>
</dbReference>
<evidence type="ECO:0000313" key="2">
    <source>
        <dbReference type="Proteomes" id="UP000015102"/>
    </source>
</evidence>
<evidence type="ECO:0000313" key="1">
    <source>
        <dbReference type="EnsemblMetazoa" id="MESCA008065-PA"/>
    </source>
</evidence>
<dbReference type="EnsemblMetazoa" id="MESCA008065-RA">
    <property type="protein sequence ID" value="MESCA008065-PA"/>
    <property type="gene ID" value="MESCA008065"/>
</dbReference>
<name>T1GW93_MEGSC</name>